<accession>A0A516R0U1</accession>
<protein>
    <submittedName>
        <fullName evidence="2">DUF4360 domain-containing protein</fullName>
    </submittedName>
</protein>
<dbReference type="PANTHER" id="PTHR38847:SF1">
    <property type="entry name" value="PSEUDOURIDINE SYNTHASE RSUA_RLUA-LIKE DOMAIN-CONTAINING PROTEIN"/>
    <property type="match status" value="1"/>
</dbReference>
<dbReference type="RefSeq" id="WP_144000839.1">
    <property type="nucleotide sequence ID" value="NZ_CP040916.1"/>
</dbReference>
<organism evidence="2 3">
    <name type="scientific">Streptomyces spectabilis</name>
    <dbReference type="NCBI Taxonomy" id="68270"/>
    <lineage>
        <taxon>Bacteria</taxon>
        <taxon>Bacillati</taxon>
        <taxon>Actinomycetota</taxon>
        <taxon>Actinomycetes</taxon>
        <taxon>Kitasatosporales</taxon>
        <taxon>Streptomycetaceae</taxon>
        <taxon>Streptomyces</taxon>
    </lineage>
</organism>
<dbReference type="Proteomes" id="UP000316806">
    <property type="component" value="Chromosome"/>
</dbReference>
<dbReference type="EMBL" id="CP040916">
    <property type="protein sequence ID" value="QDQ09260.1"/>
    <property type="molecule type" value="Genomic_DNA"/>
</dbReference>
<dbReference type="AlphaFoldDB" id="A0A516R0U1"/>
<reference evidence="2 3" key="1">
    <citation type="journal article" date="2019" name="J. Ind. Microbiol. Biotechnol.">
        <title>The complete genomic sequence of Streptomyces spectabilis NRRL-2792 and identification of secondary metabolite biosynthetic gene clusters.</title>
        <authorList>
            <person name="Sinha A."/>
            <person name="Phillips-Salemka S."/>
            <person name="Niraula T.A."/>
            <person name="Short K.A."/>
            <person name="Niraula N.P."/>
        </authorList>
    </citation>
    <scope>NUCLEOTIDE SEQUENCE [LARGE SCALE GENOMIC DNA]</scope>
    <source>
        <strain evidence="2 3">NRRL 2792</strain>
    </source>
</reference>
<name>A0A516R0U1_STRST</name>
<evidence type="ECO:0000313" key="3">
    <source>
        <dbReference type="Proteomes" id="UP000316806"/>
    </source>
</evidence>
<sequence length="219" mass="23395">MAGGLFASGALTALFAMALAPPSTSPDVPTTPPSPAERIRVEVATVNGSGCPNGTVAVAAAPDNSAFTVTYSDYLASAGDQSDPVDFRKNCQLSLIVHAPVDYTYAIASVDYRGYASLQSGVSGMEKASYYFQGSPETKSESHRWRGPYADNWQATDTKPWEDLDWAPCGAKRNLNVNTELRVLIGGSDPGRTSFMTMDSTDTKVSSVYRLAWKQCPSS</sequence>
<evidence type="ECO:0000313" key="2">
    <source>
        <dbReference type="EMBL" id="QDQ09260.1"/>
    </source>
</evidence>
<feature type="chain" id="PRO_5039533025" evidence="1">
    <location>
        <begin position="26"/>
        <end position="219"/>
    </location>
</feature>
<feature type="signal peptide" evidence="1">
    <location>
        <begin position="1"/>
        <end position="25"/>
    </location>
</feature>
<dbReference type="PANTHER" id="PTHR38847">
    <property type="match status" value="1"/>
</dbReference>
<gene>
    <name evidence="2" type="ORF">FH965_00695</name>
</gene>
<dbReference type="Pfam" id="PF14273">
    <property type="entry name" value="DUF4360"/>
    <property type="match status" value="1"/>
</dbReference>
<proteinExistence type="predicted"/>
<dbReference type="InterPro" id="IPR025649">
    <property type="entry name" value="DUF4360"/>
</dbReference>
<evidence type="ECO:0000256" key="1">
    <source>
        <dbReference type="SAM" id="SignalP"/>
    </source>
</evidence>
<keyword evidence="1" id="KW-0732">Signal</keyword>